<dbReference type="PROSITE" id="PS51503">
    <property type="entry name" value="HIG1"/>
    <property type="match status" value="1"/>
</dbReference>
<keyword evidence="5 6" id="KW-0472">Membrane</keyword>
<name>A0A564YY89_HYMDI</name>
<reference evidence="8 9" key="1">
    <citation type="submission" date="2019-07" db="EMBL/GenBank/DDBJ databases">
        <authorList>
            <person name="Jastrzebski P J."/>
            <person name="Paukszto L."/>
            <person name="Jastrzebski P J."/>
        </authorList>
    </citation>
    <scope>NUCLEOTIDE SEQUENCE [LARGE SCALE GENOMIC DNA]</scope>
    <source>
        <strain evidence="8 9">WMS-il1</strain>
    </source>
</reference>
<dbReference type="PANTHER" id="PTHR12297:SF3">
    <property type="entry name" value="HIG1 DOMAIN FAMILY MEMBER 1A"/>
    <property type="match status" value="1"/>
</dbReference>
<dbReference type="GO" id="GO:0097250">
    <property type="term" value="P:mitochondrial respirasome assembly"/>
    <property type="evidence" value="ECO:0007669"/>
    <property type="project" value="TreeGrafter"/>
</dbReference>
<dbReference type="InterPro" id="IPR050355">
    <property type="entry name" value="RCF1"/>
</dbReference>
<evidence type="ECO:0000313" key="9">
    <source>
        <dbReference type="Proteomes" id="UP000321570"/>
    </source>
</evidence>
<keyword evidence="9" id="KW-1185">Reference proteome</keyword>
<dbReference type="AlphaFoldDB" id="A0A564YY89"/>
<dbReference type="GO" id="GO:0031966">
    <property type="term" value="C:mitochondrial membrane"/>
    <property type="evidence" value="ECO:0007669"/>
    <property type="project" value="UniProtKB-SubCell"/>
</dbReference>
<comment type="subcellular location">
    <subcellularLocation>
        <location evidence="1">Mitochondrion membrane</location>
    </subcellularLocation>
</comment>
<evidence type="ECO:0000256" key="2">
    <source>
        <dbReference type="ARBA" id="ARBA00022692"/>
    </source>
</evidence>
<evidence type="ECO:0000259" key="7">
    <source>
        <dbReference type="PROSITE" id="PS51503"/>
    </source>
</evidence>
<dbReference type="EMBL" id="CABIJS010000444">
    <property type="protein sequence ID" value="VUZ51564.1"/>
    <property type="molecule type" value="Genomic_DNA"/>
</dbReference>
<dbReference type="Proteomes" id="UP000321570">
    <property type="component" value="Unassembled WGS sequence"/>
</dbReference>
<evidence type="ECO:0000256" key="3">
    <source>
        <dbReference type="ARBA" id="ARBA00022989"/>
    </source>
</evidence>
<dbReference type="PANTHER" id="PTHR12297">
    <property type="entry name" value="HYPOXIA-INDUCBILE GENE 1 HIG1 -RELATED"/>
    <property type="match status" value="1"/>
</dbReference>
<proteinExistence type="predicted"/>
<dbReference type="Gene3D" id="6.10.140.1320">
    <property type="match status" value="1"/>
</dbReference>
<protein>
    <recommendedName>
        <fullName evidence="7">HIG1 domain-containing protein</fullName>
    </recommendedName>
</protein>
<feature type="domain" description="HIG1" evidence="7">
    <location>
        <begin position="6"/>
        <end position="97"/>
    </location>
</feature>
<dbReference type="Pfam" id="PF04588">
    <property type="entry name" value="HIG_1_N"/>
    <property type="match status" value="1"/>
</dbReference>
<evidence type="ECO:0000256" key="5">
    <source>
        <dbReference type="ARBA" id="ARBA00023136"/>
    </source>
</evidence>
<keyword evidence="2 6" id="KW-0812">Transmembrane</keyword>
<dbReference type="InterPro" id="IPR007667">
    <property type="entry name" value="Hypoxia_induced_domain"/>
</dbReference>
<gene>
    <name evidence="8" type="ORF">WMSIL1_LOCUS10374</name>
</gene>
<evidence type="ECO:0000256" key="6">
    <source>
        <dbReference type="SAM" id="Phobius"/>
    </source>
</evidence>
<sequence>MPSKHSLSYYTNASDTQIESRYVRFKRLMRENPLIPIGILFTGAVLVNGASKIRSSNVNAMRKMMRWRIYGQGASLGLLAYVSFKVHENYKGNLRDDSADE</sequence>
<evidence type="ECO:0000256" key="4">
    <source>
        <dbReference type="ARBA" id="ARBA00023128"/>
    </source>
</evidence>
<organism evidence="8 9">
    <name type="scientific">Hymenolepis diminuta</name>
    <name type="common">Rat tapeworm</name>
    <dbReference type="NCBI Taxonomy" id="6216"/>
    <lineage>
        <taxon>Eukaryota</taxon>
        <taxon>Metazoa</taxon>
        <taxon>Spiralia</taxon>
        <taxon>Lophotrochozoa</taxon>
        <taxon>Platyhelminthes</taxon>
        <taxon>Cestoda</taxon>
        <taxon>Eucestoda</taxon>
        <taxon>Cyclophyllidea</taxon>
        <taxon>Hymenolepididae</taxon>
        <taxon>Hymenolepis</taxon>
    </lineage>
</organism>
<keyword evidence="4" id="KW-0496">Mitochondrion</keyword>
<evidence type="ECO:0000313" key="8">
    <source>
        <dbReference type="EMBL" id="VUZ51564.1"/>
    </source>
</evidence>
<feature type="transmembrane region" description="Helical" evidence="6">
    <location>
        <begin position="34"/>
        <end position="53"/>
    </location>
</feature>
<accession>A0A564YY89</accession>
<evidence type="ECO:0000256" key="1">
    <source>
        <dbReference type="ARBA" id="ARBA00004325"/>
    </source>
</evidence>
<keyword evidence="3 6" id="KW-1133">Transmembrane helix</keyword>